<dbReference type="HOGENOM" id="CLU_345773_0_0_11"/>
<dbReference type="InterPro" id="IPR022398">
    <property type="entry name" value="Peptidase_S8_His-AS"/>
</dbReference>
<dbReference type="Gene3D" id="3.40.50.200">
    <property type="entry name" value="Peptidase S8/S53 domain"/>
    <property type="match status" value="1"/>
</dbReference>
<feature type="repeat" description="Cell wall-binding" evidence="6">
    <location>
        <begin position="680"/>
        <end position="703"/>
    </location>
</feature>
<evidence type="ECO:0000259" key="9">
    <source>
        <dbReference type="Pfam" id="PF00082"/>
    </source>
</evidence>
<dbReference type="eggNOG" id="COG5263">
    <property type="taxonomic scope" value="Bacteria"/>
</dbReference>
<evidence type="ECO:0000256" key="8">
    <source>
        <dbReference type="SAM" id="MobiDB-lite"/>
    </source>
</evidence>
<feature type="compositionally biased region" description="Acidic residues" evidence="8">
    <location>
        <begin position="235"/>
        <end position="249"/>
    </location>
</feature>
<dbReference type="Pfam" id="PF01473">
    <property type="entry name" value="Choline_bind_1"/>
    <property type="match status" value="2"/>
</dbReference>
<evidence type="ECO:0000313" key="11">
    <source>
        <dbReference type="Proteomes" id="UP000002026"/>
    </source>
</evidence>
<feature type="active site" description="Charge relay system" evidence="7">
    <location>
        <position position="530"/>
    </location>
</feature>
<dbReference type="InterPro" id="IPR036852">
    <property type="entry name" value="Peptidase_S8/S53_dom_sf"/>
</dbReference>
<name>C7N6C9_SLAHD</name>
<evidence type="ECO:0000256" key="5">
    <source>
        <dbReference type="ARBA" id="ARBA00022825"/>
    </source>
</evidence>
<dbReference type="PRINTS" id="PR00723">
    <property type="entry name" value="SUBTILISIN"/>
</dbReference>
<organism evidence="10 11">
    <name type="scientific">Slackia heliotrinireducens (strain ATCC 29202 / DSM 20476 / NCTC 11029 / RHS 1)</name>
    <name type="common">Peptococcus heliotrinreducens</name>
    <dbReference type="NCBI Taxonomy" id="471855"/>
    <lineage>
        <taxon>Bacteria</taxon>
        <taxon>Bacillati</taxon>
        <taxon>Actinomycetota</taxon>
        <taxon>Coriobacteriia</taxon>
        <taxon>Eggerthellales</taxon>
        <taxon>Eggerthellaceae</taxon>
        <taxon>Slackia</taxon>
    </lineage>
</organism>
<dbReference type="InterPro" id="IPR050131">
    <property type="entry name" value="Peptidase_S8_subtilisin-like"/>
</dbReference>
<protein>
    <submittedName>
        <fullName evidence="10">Subtilase family protease</fullName>
    </submittedName>
</protein>
<feature type="compositionally biased region" description="Acidic residues" evidence="8">
    <location>
        <begin position="260"/>
        <end position="273"/>
    </location>
</feature>
<dbReference type="KEGG" id="shi:Shel_14440"/>
<dbReference type="InterPro" id="IPR018337">
    <property type="entry name" value="Cell_wall/Cho-bd_repeat"/>
</dbReference>
<reference evidence="10 11" key="1">
    <citation type="journal article" date="2009" name="Stand. Genomic Sci.">
        <title>Complete genome sequence of Slackia heliotrinireducens type strain (RHS 1).</title>
        <authorList>
            <person name="Pukall R."/>
            <person name="Lapidus A."/>
            <person name="Nolan M."/>
            <person name="Copeland A."/>
            <person name="Glavina Del Rio T."/>
            <person name="Lucas S."/>
            <person name="Chen F."/>
            <person name="Tice H."/>
            <person name="Cheng J.F."/>
            <person name="Chertkov O."/>
            <person name="Bruce D."/>
            <person name="Goodwin L."/>
            <person name="Kuske C."/>
            <person name="Brettin T."/>
            <person name="Detter J.C."/>
            <person name="Han C."/>
            <person name="Pitluck S."/>
            <person name="Pati A."/>
            <person name="Mavrommatis K."/>
            <person name="Ivanova N."/>
            <person name="Ovchinnikova G."/>
            <person name="Chen A."/>
            <person name="Palaniappan K."/>
            <person name="Schneider S."/>
            <person name="Rohde M."/>
            <person name="Chain P."/>
            <person name="D'haeseleer P."/>
            <person name="Goker M."/>
            <person name="Bristow J."/>
            <person name="Eisen J.A."/>
            <person name="Markowitz V."/>
            <person name="Kyrpides N.C."/>
            <person name="Klenk H.P."/>
            <person name="Hugenholtz P."/>
        </authorList>
    </citation>
    <scope>NUCLEOTIDE SEQUENCE [LARGE SCALE GENOMIC DNA]</scope>
    <source>
        <strain evidence="11">ATCC 29202 / DSM 20476 / NCTC 11029 / RHS 1</strain>
    </source>
</reference>
<evidence type="ECO:0000256" key="4">
    <source>
        <dbReference type="ARBA" id="ARBA00022801"/>
    </source>
</evidence>
<accession>C7N6C9</accession>
<dbReference type="Proteomes" id="UP000002026">
    <property type="component" value="Chromosome"/>
</dbReference>
<dbReference type="InterPro" id="IPR023828">
    <property type="entry name" value="Peptidase_S8_Ser-AS"/>
</dbReference>
<keyword evidence="3" id="KW-0677">Repeat</keyword>
<keyword evidence="4 7" id="KW-0378">Hydrolase</keyword>
<evidence type="ECO:0000256" key="3">
    <source>
        <dbReference type="ARBA" id="ARBA00022737"/>
    </source>
</evidence>
<dbReference type="InterPro" id="IPR015500">
    <property type="entry name" value="Peptidase_S8_subtilisin-rel"/>
</dbReference>
<feature type="region of interest" description="Disordered" evidence="8">
    <location>
        <begin position="202"/>
        <end position="281"/>
    </location>
</feature>
<feature type="repeat" description="Cell wall-binding" evidence="6">
    <location>
        <begin position="772"/>
        <end position="795"/>
    </location>
</feature>
<dbReference type="PANTHER" id="PTHR43806:SF11">
    <property type="entry name" value="CEREVISIN-RELATED"/>
    <property type="match status" value="1"/>
</dbReference>
<proteinExistence type="inferred from homology"/>
<keyword evidence="2 7" id="KW-0645">Protease</keyword>
<gene>
    <name evidence="10" type="ordered locus">Shel_14440</name>
</gene>
<evidence type="ECO:0000313" key="10">
    <source>
        <dbReference type="EMBL" id="ACV22464.1"/>
    </source>
</evidence>
<dbReference type="Pfam" id="PF00082">
    <property type="entry name" value="Peptidase_S8"/>
    <property type="match status" value="1"/>
</dbReference>
<dbReference type="PROSITE" id="PS51892">
    <property type="entry name" value="SUBTILASE"/>
    <property type="match status" value="1"/>
</dbReference>
<feature type="repeat" description="Cell wall-binding" evidence="6">
    <location>
        <begin position="748"/>
        <end position="771"/>
    </location>
</feature>
<dbReference type="EMBL" id="CP001684">
    <property type="protein sequence ID" value="ACV22464.1"/>
    <property type="molecule type" value="Genomic_DNA"/>
</dbReference>
<dbReference type="PROSITE" id="PS00137">
    <property type="entry name" value="SUBTILASE_HIS"/>
    <property type="match status" value="1"/>
</dbReference>
<keyword evidence="11" id="KW-1185">Reference proteome</keyword>
<dbReference type="eggNOG" id="COG1404">
    <property type="taxonomic scope" value="Bacteria"/>
</dbReference>
<dbReference type="SUPFAM" id="SSF52743">
    <property type="entry name" value="Subtilisin-like"/>
    <property type="match status" value="1"/>
</dbReference>
<dbReference type="GO" id="GO:0004252">
    <property type="term" value="F:serine-type endopeptidase activity"/>
    <property type="evidence" value="ECO:0007669"/>
    <property type="project" value="UniProtKB-UniRule"/>
</dbReference>
<dbReference type="Pfam" id="PF19127">
    <property type="entry name" value="Choline_bind_3"/>
    <property type="match status" value="2"/>
</dbReference>
<dbReference type="SUPFAM" id="SSF69360">
    <property type="entry name" value="Cell wall binding repeat"/>
    <property type="match status" value="1"/>
</dbReference>
<evidence type="ECO:0000256" key="2">
    <source>
        <dbReference type="ARBA" id="ARBA00022670"/>
    </source>
</evidence>
<feature type="repeat" description="Cell wall-binding" evidence="6">
    <location>
        <begin position="728"/>
        <end position="747"/>
    </location>
</feature>
<dbReference type="AlphaFoldDB" id="C7N6C9"/>
<sequence length="817" mass="86924">MKPAIHYIGAPIQKMCVCLVWLCMLVVLGGCSVQQDYNPSDISFDTIDDAALQVVDEGDSNESDVYEPLADPAVTKGTDSVVEASDEPGLPDSEIEDFEQLLVGGSGESGTVADVPTDAYDGYIVSVDEERLADFQFAMELEAAVDAGVLTPVAGNFYTCNDYRSLPGTIHADMVESIEPDYYVEAFDDGSDEGIVPDVRPVLESESGLDQAPETASDTEVMGDAVTSDTHEADASDESSEPDTDESADVSEAAKSEAQPESEETDETSEEPVETQAIKGYNDPRISEQWYLTSTNASAAWAAGYTGAVSESAKGVRPLVAIVDTGLCGTGSSSVKHEDINYGNVVAGWNVVAGSYDTAPVSRHGTMCAGIIGAEQNNGKGIAGLVPDAAMAPVMIFGDSGSTSVSNLIAGIYAGVDYTGANVMNLSVGVSEMYFENHSISPLQAAVDYAASKNVLMVAAVGNYGTGSNPLMYPAGFSNVVGVGGVSQGSLDHYPSSEFNDSVYCVAPGQNILSTAIANKSAYSAGSGTSYAAPMVSALAAMCKSVDGSMTVSEFKKFIRSTSTDLGASGYDIYYGYGVINFNAAAKQLNAMGGHVSREGWVLEDGGQYYYVNDSPVCNAWKRIDGYWYYFKSDGRAAASEWEKVGSYWYHFDSSGHMQKNRWLKSGGGWYYLGSNGAALTGWQKLSYGGSSKWFYFNGDCKMLTGLQTIRYGGSDKVFYFDGSGVMVTGWQKAGGHWYYFGGDGAGVTGWQKLAYGSSTRWYYFNGDATMATGWKKIRYAGADTWFYFGGDGAMRTGTQTIGGKTYRFASNGAWIG</sequence>
<dbReference type="InterPro" id="IPR000209">
    <property type="entry name" value="Peptidase_S8/S53_dom"/>
</dbReference>
<feature type="repeat" description="Cell wall-binding" evidence="6">
    <location>
        <begin position="618"/>
        <end position="637"/>
    </location>
</feature>
<keyword evidence="5 7" id="KW-0720">Serine protease</keyword>
<dbReference type="Gene3D" id="2.10.270.10">
    <property type="entry name" value="Cholin Binding"/>
    <property type="match status" value="4"/>
</dbReference>
<feature type="active site" description="Charge relay system" evidence="7">
    <location>
        <position position="324"/>
    </location>
</feature>
<evidence type="ECO:0000256" key="6">
    <source>
        <dbReference type="PROSITE-ProRule" id="PRU00591"/>
    </source>
</evidence>
<dbReference type="PROSITE" id="PS00138">
    <property type="entry name" value="SUBTILASE_SER"/>
    <property type="match status" value="1"/>
</dbReference>
<dbReference type="PROSITE" id="PS51257">
    <property type="entry name" value="PROKAR_LIPOPROTEIN"/>
    <property type="match status" value="1"/>
</dbReference>
<feature type="active site" description="Charge relay system" evidence="7">
    <location>
        <position position="364"/>
    </location>
</feature>
<feature type="domain" description="Peptidase S8/S53" evidence="9">
    <location>
        <begin position="318"/>
        <end position="578"/>
    </location>
</feature>
<dbReference type="PROSITE" id="PS51170">
    <property type="entry name" value="CW"/>
    <property type="match status" value="6"/>
</dbReference>
<feature type="repeat" description="Cell wall-binding" evidence="6">
    <location>
        <begin position="660"/>
        <end position="679"/>
    </location>
</feature>
<dbReference type="PANTHER" id="PTHR43806">
    <property type="entry name" value="PEPTIDASE S8"/>
    <property type="match status" value="1"/>
</dbReference>
<dbReference type="GO" id="GO:0006508">
    <property type="term" value="P:proteolysis"/>
    <property type="evidence" value="ECO:0007669"/>
    <property type="project" value="UniProtKB-KW"/>
</dbReference>
<evidence type="ECO:0000256" key="7">
    <source>
        <dbReference type="PROSITE-ProRule" id="PRU01240"/>
    </source>
</evidence>
<evidence type="ECO:0000256" key="1">
    <source>
        <dbReference type="ARBA" id="ARBA00011073"/>
    </source>
</evidence>
<comment type="similarity">
    <text evidence="1 7">Belongs to the peptidase S8 family.</text>
</comment>
<dbReference type="STRING" id="471855.Shel_14440"/>